<dbReference type="Pfam" id="PF00563">
    <property type="entry name" value="EAL"/>
    <property type="match status" value="1"/>
</dbReference>
<dbReference type="SMART" id="SM00052">
    <property type="entry name" value="EAL"/>
    <property type="match status" value="1"/>
</dbReference>
<dbReference type="InterPro" id="IPR052155">
    <property type="entry name" value="Biofilm_reg_signaling"/>
</dbReference>
<dbReference type="SMART" id="SM00304">
    <property type="entry name" value="HAMP"/>
    <property type="match status" value="1"/>
</dbReference>
<dbReference type="SUPFAM" id="SSF141868">
    <property type="entry name" value="EAL domain-like"/>
    <property type="match status" value="1"/>
</dbReference>
<dbReference type="SUPFAM" id="SSF55073">
    <property type="entry name" value="Nucleotide cyclase"/>
    <property type="match status" value="1"/>
</dbReference>
<protein>
    <submittedName>
        <fullName evidence="5">Unannotated protein</fullName>
    </submittedName>
</protein>
<keyword evidence="1" id="KW-0812">Transmembrane</keyword>
<accession>A0A6J6GFH0</accession>
<dbReference type="CDD" id="cd01948">
    <property type="entry name" value="EAL"/>
    <property type="match status" value="1"/>
</dbReference>
<dbReference type="InterPro" id="IPR001633">
    <property type="entry name" value="EAL_dom"/>
</dbReference>
<dbReference type="AlphaFoldDB" id="A0A6J6GFH0"/>
<evidence type="ECO:0000259" key="2">
    <source>
        <dbReference type="PROSITE" id="PS50883"/>
    </source>
</evidence>
<dbReference type="Gene3D" id="3.30.70.270">
    <property type="match status" value="1"/>
</dbReference>
<evidence type="ECO:0000256" key="1">
    <source>
        <dbReference type="SAM" id="Phobius"/>
    </source>
</evidence>
<gene>
    <name evidence="5" type="ORF">UFOPK1493_04164</name>
</gene>
<feature type="transmembrane region" description="Helical" evidence="1">
    <location>
        <begin position="93"/>
        <end position="116"/>
    </location>
</feature>
<dbReference type="EMBL" id="CAEZSR010000296">
    <property type="protein sequence ID" value="CAB4598579.1"/>
    <property type="molecule type" value="Genomic_DNA"/>
</dbReference>
<keyword evidence="1" id="KW-0472">Membrane</keyword>
<dbReference type="PANTHER" id="PTHR44757:SF2">
    <property type="entry name" value="BIOFILM ARCHITECTURE MAINTENANCE PROTEIN MBAA"/>
    <property type="match status" value="1"/>
</dbReference>
<dbReference type="PROSITE" id="PS50885">
    <property type="entry name" value="HAMP"/>
    <property type="match status" value="1"/>
</dbReference>
<dbReference type="GO" id="GO:0007165">
    <property type="term" value="P:signal transduction"/>
    <property type="evidence" value="ECO:0007669"/>
    <property type="project" value="InterPro"/>
</dbReference>
<evidence type="ECO:0000259" key="3">
    <source>
        <dbReference type="PROSITE" id="PS50885"/>
    </source>
</evidence>
<dbReference type="SMART" id="SM00267">
    <property type="entry name" value="GGDEF"/>
    <property type="match status" value="1"/>
</dbReference>
<dbReference type="Gene3D" id="3.20.20.450">
    <property type="entry name" value="EAL domain"/>
    <property type="match status" value="1"/>
</dbReference>
<dbReference type="InterPro" id="IPR035919">
    <property type="entry name" value="EAL_sf"/>
</dbReference>
<dbReference type="InterPro" id="IPR029787">
    <property type="entry name" value="Nucleotide_cyclase"/>
</dbReference>
<proteinExistence type="predicted"/>
<dbReference type="Pfam" id="PF00990">
    <property type="entry name" value="GGDEF"/>
    <property type="match status" value="1"/>
</dbReference>
<evidence type="ECO:0000259" key="4">
    <source>
        <dbReference type="PROSITE" id="PS50887"/>
    </source>
</evidence>
<dbReference type="CDD" id="cd06225">
    <property type="entry name" value="HAMP"/>
    <property type="match status" value="1"/>
</dbReference>
<feature type="domain" description="HAMP" evidence="3">
    <location>
        <begin position="113"/>
        <end position="165"/>
    </location>
</feature>
<reference evidence="5" key="1">
    <citation type="submission" date="2020-05" db="EMBL/GenBank/DDBJ databases">
        <authorList>
            <person name="Chiriac C."/>
            <person name="Salcher M."/>
            <person name="Ghai R."/>
            <person name="Kavagutti S V."/>
        </authorList>
    </citation>
    <scope>NUCLEOTIDE SEQUENCE</scope>
</reference>
<feature type="domain" description="EAL" evidence="2">
    <location>
        <begin position="346"/>
        <end position="604"/>
    </location>
</feature>
<dbReference type="PROSITE" id="PS50887">
    <property type="entry name" value="GGDEF"/>
    <property type="match status" value="1"/>
</dbReference>
<dbReference type="NCBIfam" id="TIGR00254">
    <property type="entry name" value="GGDEF"/>
    <property type="match status" value="1"/>
</dbReference>
<dbReference type="InterPro" id="IPR043128">
    <property type="entry name" value="Rev_trsase/Diguanyl_cyclase"/>
</dbReference>
<dbReference type="InterPro" id="IPR000160">
    <property type="entry name" value="GGDEF_dom"/>
</dbReference>
<dbReference type="InterPro" id="IPR003660">
    <property type="entry name" value="HAMP_dom"/>
</dbReference>
<keyword evidence="1" id="KW-1133">Transmembrane helix</keyword>
<dbReference type="GO" id="GO:0016020">
    <property type="term" value="C:membrane"/>
    <property type="evidence" value="ECO:0007669"/>
    <property type="project" value="InterPro"/>
</dbReference>
<evidence type="ECO:0000313" key="5">
    <source>
        <dbReference type="EMBL" id="CAB4598579.1"/>
    </source>
</evidence>
<dbReference type="PANTHER" id="PTHR44757">
    <property type="entry name" value="DIGUANYLATE CYCLASE DGCP"/>
    <property type="match status" value="1"/>
</dbReference>
<name>A0A6J6GFH0_9ZZZZ</name>
<dbReference type="Pfam" id="PF00672">
    <property type="entry name" value="HAMP"/>
    <property type="match status" value="1"/>
</dbReference>
<sequence length="610" mass="65453">MRTQDAVVAANATARAADARRRADAINAAVANSSAIELGVQVGPADLSGIRTAALDAMPAPDELEADWRASLVELRRLLDVRLGEMDDRSSRLLALALACLTVAVYLVLSLFSGLLRSLREMRRVLARAGAGDLSATVRPEGADELAEVSIAINETVARVAAAQDELRHRATHDGLTGLPNRQRFVELLESLMPTARPDAPLAIGFVDLDSFKAVNDLHGHHNGDLVLRTVAARLQETAPPGSICSRLAGDEYAVLVPPGLSSDRVRRDMEALLRAVAEPIDLPDHPSRVMLEGASLGLAFHHGDHRLDAEGLLAAADFAMYDAKTSGPGQVREFTDELAAMVRRRSAMRGELTRALGDPRRSGLAVVYQPIVDLHTDAVVGVEALSRWWSPSLGPVPPSEFVPLAEDIGLITTLGQFVLGEATQQLARGQRHEPDLYATVNVSALALTDGLLELQVEQAAAGAGVAPETLWLELTESAMMTDPDIAAKRISSIRRRGHPVAVDDFGTGHSSLAYLHSLELSALKIDRTFVSALDDPSASTNRHILHMTLDLARHLRLDVVAEGIETTAQRDELVALGVRRGQGYLLHRPMSGEVLDQLLAAAGHPAMHD</sequence>
<organism evidence="5">
    <name type="scientific">freshwater metagenome</name>
    <dbReference type="NCBI Taxonomy" id="449393"/>
    <lineage>
        <taxon>unclassified sequences</taxon>
        <taxon>metagenomes</taxon>
        <taxon>ecological metagenomes</taxon>
    </lineage>
</organism>
<feature type="domain" description="GGDEF" evidence="4">
    <location>
        <begin position="200"/>
        <end position="337"/>
    </location>
</feature>
<dbReference type="Gene3D" id="6.10.340.10">
    <property type="match status" value="1"/>
</dbReference>
<dbReference type="CDD" id="cd01949">
    <property type="entry name" value="GGDEF"/>
    <property type="match status" value="1"/>
</dbReference>
<dbReference type="PROSITE" id="PS50883">
    <property type="entry name" value="EAL"/>
    <property type="match status" value="1"/>
</dbReference>